<accession>A0A2Z4U826</accession>
<dbReference type="KEGG" id="blau:DQQ01_02150"/>
<dbReference type="Proteomes" id="UP000250003">
    <property type="component" value="Chromosome"/>
</dbReference>
<dbReference type="EMBL" id="CP030280">
    <property type="protein sequence ID" value="AWY97148.1"/>
    <property type="molecule type" value="Genomic_DNA"/>
</dbReference>
<evidence type="ECO:0000313" key="2">
    <source>
        <dbReference type="Proteomes" id="UP000250003"/>
    </source>
</evidence>
<evidence type="ECO:0000313" key="1">
    <source>
        <dbReference type="EMBL" id="AWY97148.1"/>
    </source>
</evidence>
<sequence length="129" mass="15283">MGNRNDVKEKIIALAKNFIGKKNIPESLGDYFRTFFTYDEKASPEEHRKENPFALYLELKGWGDFTSGSFIFPDKPSKSRRIFSEYTLFQSPGATFFVESYYEKRRKEIMEYYGLWERTSKECPKRIDG</sequence>
<protein>
    <submittedName>
        <fullName evidence="1">Uncharacterized protein</fullName>
    </submittedName>
</protein>
<keyword evidence="2" id="KW-1185">Reference proteome</keyword>
<gene>
    <name evidence="1" type="ORF">DQQ01_02150</name>
</gene>
<dbReference type="AlphaFoldDB" id="A0A2Z4U826"/>
<reference evidence="2" key="1">
    <citation type="submission" date="2018-06" db="EMBL/GenBank/DDBJ databases">
        <title>Description of Blautia argi sp. nov., a new anaerobic isolated from dog feces.</title>
        <authorList>
            <person name="Chang Y.-H."/>
            <person name="Paek J."/>
            <person name="Shin Y."/>
        </authorList>
    </citation>
    <scope>NUCLEOTIDE SEQUENCE [LARGE SCALE GENOMIC DNA]</scope>
    <source>
        <strain evidence="2">KCTC 15426</strain>
    </source>
</reference>
<proteinExistence type="predicted"/>
<name>A0A2Z4U826_9FIRM</name>
<organism evidence="1 2">
    <name type="scientific">Blautia argi</name>
    <dbReference type="NCBI Taxonomy" id="1912897"/>
    <lineage>
        <taxon>Bacteria</taxon>
        <taxon>Bacillati</taxon>
        <taxon>Bacillota</taxon>
        <taxon>Clostridia</taxon>
        <taxon>Lachnospirales</taxon>
        <taxon>Lachnospiraceae</taxon>
        <taxon>Blautia</taxon>
    </lineage>
</organism>